<dbReference type="eggNOG" id="ENOG5032UBA">
    <property type="taxonomic scope" value="Bacteria"/>
</dbReference>
<dbReference type="RefSeq" id="WP_008750089.1">
    <property type="nucleotide sequence ID" value="NZ_GL622296.1"/>
</dbReference>
<proteinExistence type="predicted"/>
<gene>
    <name evidence="1" type="ORF">HMPREF0381_0318</name>
</gene>
<accession>E6LK33</accession>
<dbReference type="AlphaFoldDB" id="E6LK33"/>
<dbReference type="EMBL" id="AEPW01000007">
    <property type="protein sequence ID" value="EFU77805.1"/>
    <property type="molecule type" value="Genomic_DNA"/>
</dbReference>
<reference evidence="1 2" key="1">
    <citation type="submission" date="2010-12" db="EMBL/GenBank/DDBJ databases">
        <authorList>
            <person name="Muzny D."/>
            <person name="Qin X."/>
            <person name="Deng J."/>
            <person name="Jiang H."/>
            <person name="Liu Y."/>
            <person name="Qu J."/>
            <person name="Song X.-Z."/>
            <person name="Zhang L."/>
            <person name="Thornton R."/>
            <person name="Coyle M."/>
            <person name="Francisco L."/>
            <person name="Jackson L."/>
            <person name="Javaid M."/>
            <person name="Korchina V."/>
            <person name="Kovar C."/>
            <person name="Mata R."/>
            <person name="Mathew T."/>
            <person name="Ngo R."/>
            <person name="Nguyen L."/>
            <person name="Nguyen N."/>
            <person name="Okwuonu G."/>
            <person name="Ongeri F."/>
            <person name="Pham C."/>
            <person name="Simmons D."/>
            <person name="Wilczek-Boney K."/>
            <person name="Hale W."/>
            <person name="Jakkamsetti A."/>
            <person name="Pham P."/>
            <person name="Ruth R."/>
            <person name="San Lucas F."/>
            <person name="Warren J."/>
            <person name="Zhang J."/>
            <person name="Zhao Z."/>
            <person name="Zhou C."/>
            <person name="Zhu D."/>
            <person name="Lee S."/>
            <person name="Bess C."/>
            <person name="Blankenburg K."/>
            <person name="Forbes L."/>
            <person name="Fu Q."/>
            <person name="Gubbala S."/>
            <person name="Hirani K."/>
            <person name="Jayaseelan J.C."/>
            <person name="Lara F."/>
            <person name="Munidasa M."/>
            <person name="Palculict T."/>
            <person name="Patil S."/>
            <person name="Pu L.-L."/>
            <person name="Saada N."/>
            <person name="Tang L."/>
            <person name="Weissenberger G."/>
            <person name="Zhu Y."/>
            <person name="Hemphill L."/>
            <person name="Shang Y."/>
            <person name="Youmans B."/>
            <person name="Ayvaz T."/>
            <person name="Ross M."/>
            <person name="Santibanez J."/>
            <person name="Aqrawi P."/>
            <person name="Gross S."/>
            <person name="Joshi V."/>
            <person name="Fowler G."/>
            <person name="Nazareth L."/>
            <person name="Reid J."/>
            <person name="Worley K."/>
            <person name="Petrosino J."/>
            <person name="Highlander S."/>
            <person name="Gibbs R."/>
        </authorList>
    </citation>
    <scope>NUCLEOTIDE SEQUENCE [LARGE SCALE GENOMIC DNA]</scope>
    <source>
        <strain evidence="1 2">DSM 3986</strain>
    </source>
</reference>
<protein>
    <submittedName>
        <fullName evidence="1">Uncharacterized protein</fullName>
    </submittedName>
</protein>
<sequence>MANTGDTFTVELNQAQLEWGTFRFTGSRGLRYKEGYLKIPRHIARSLQLFNGNYTHRTDILGKNIFNATSSDGLFTGILRSEGCSNAGDPYAKQFAGDKNLMALGYWYSQINAQVGDSVRVTFTSPVDIMLEKL</sequence>
<dbReference type="Proteomes" id="UP000003434">
    <property type="component" value="Unassembled WGS sequence"/>
</dbReference>
<name>E6LK33_9FIRM</name>
<dbReference type="HOGENOM" id="CLU_1903028_0_0_9"/>
<evidence type="ECO:0000313" key="2">
    <source>
        <dbReference type="Proteomes" id="UP000003434"/>
    </source>
</evidence>
<comment type="caution">
    <text evidence="1">The sequence shown here is derived from an EMBL/GenBank/DDBJ whole genome shotgun (WGS) entry which is preliminary data.</text>
</comment>
<organism evidence="1 2">
    <name type="scientific">Lachnoanaerobaculum saburreum DSM 3986</name>
    <dbReference type="NCBI Taxonomy" id="887325"/>
    <lineage>
        <taxon>Bacteria</taxon>
        <taxon>Bacillati</taxon>
        <taxon>Bacillota</taxon>
        <taxon>Clostridia</taxon>
        <taxon>Lachnospirales</taxon>
        <taxon>Lachnospiraceae</taxon>
        <taxon>Lachnoanaerobaculum</taxon>
    </lineage>
</organism>
<evidence type="ECO:0000313" key="1">
    <source>
        <dbReference type="EMBL" id="EFU77805.1"/>
    </source>
</evidence>